<keyword evidence="2" id="KW-1185">Reference proteome</keyword>
<comment type="caution">
    <text evidence="1">The sequence shown here is derived from an EMBL/GenBank/DDBJ whole genome shotgun (WGS) entry which is preliminary data.</text>
</comment>
<accession>A0ABS5BP22</accession>
<protein>
    <submittedName>
        <fullName evidence="1">Uncharacterized protein</fullName>
    </submittedName>
</protein>
<name>A0ABS5BP22_9BACT</name>
<proteinExistence type="predicted"/>
<dbReference type="RefSeq" id="WP_210653550.1">
    <property type="nucleotide sequence ID" value="NZ_JAGKQQ010000001.1"/>
</dbReference>
<sequence>MTRLDHDCAWATAKAVLDMVGHLLREEEQKEFFSMTVAAVEACLIKRDELMARERQRLAKPSNN</sequence>
<gene>
    <name evidence="1" type="ORF">J8F10_09285</name>
</gene>
<dbReference type="Proteomes" id="UP000676565">
    <property type="component" value="Unassembled WGS sequence"/>
</dbReference>
<reference evidence="1 2" key="1">
    <citation type="submission" date="2021-04" db="EMBL/GenBank/DDBJ databases">
        <authorList>
            <person name="Ivanova A."/>
        </authorList>
    </citation>
    <scope>NUCLEOTIDE SEQUENCE [LARGE SCALE GENOMIC DNA]</scope>
    <source>
        <strain evidence="1 2">G18</strain>
    </source>
</reference>
<dbReference type="EMBL" id="JAGKQQ010000001">
    <property type="protein sequence ID" value="MBP3955473.1"/>
    <property type="molecule type" value="Genomic_DNA"/>
</dbReference>
<evidence type="ECO:0000313" key="2">
    <source>
        <dbReference type="Proteomes" id="UP000676565"/>
    </source>
</evidence>
<organism evidence="1 2">
    <name type="scientific">Gemmata palustris</name>
    <dbReference type="NCBI Taxonomy" id="2822762"/>
    <lineage>
        <taxon>Bacteria</taxon>
        <taxon>Pseudomonadati</taxon>
        <taxon>Planctomycetota</taxon>
        <taxon>Planctomycetia</taxon>
        <taxon>Gemmatales</taxon>
        <taxon>Gemmataceae</taxon>
        <taxon>Gemmata</taxon>
    </lineage>
</organism>
<evidence type="ECO:0000313" key="1">
    <source>
        <dbReference type="EMBL" id="MBP3955473.1"/>
    </source>
</evidence>